<dbReference type="InterPro" id="IPR020556">
    <property type="entry name" value="Amidase_CS"/>
</dbReference>
<feature type="domain" description="Amidase" evidence="2">
    <location>
        <begin position="46"/>
        <end position="452"/>
    </location>
</feature>
<protein>
    <recommendedName>
        <fullName evidence="2">Amidase domain-containing protein</fullName>
    </recommendedName>
</protein>
<dbReference type="PROSITE" id="PS00571">
    <property type="entry name" value="AMIDASES"/>
    <property type="match status" value="1"/>
</dbReference>
<reference evidence="3 4" key="1">
    <citation type="submission" date="2019-06" db="EMBL/GenBank/DDBJ databases">
        <title>Aeromicrobium sp. nov., isolated from a maize field.</title>
        <authorList>
            <person name="Lin S.-Y."/>
            <person name="Tsai C.-F."/>
            <person name="Young C.-C."/>
        </authorList>
    </citation>
    <scope>NUCLEOTIDE SEQUENCE [LARGE SCALE GENOMIC DNA]</scope>
    <source>
        <strain evidence="3 4">CC-CFT486</strain>
    </source>
</reference>
<comment type="similarity">
    <text evidence="1">Belongs to the amidase family.</text>
</comment>
<evidence type="ECO:0000313" key="3">
    <source>
        <dbReference type="EMBL" id="TXL62105.1"/>
    </source>
</evidence>
<dbReference type="Proteomes" id="UP000321571">
    <property type="component" value="Unassembled WGS sequence"/>
</dbReference>
<dbReference type="GO" id="GO:0003824">
    <property type="term" value="F:catalytic activity"/>
    <property type="evidence" value="ECO:0007669"/>
    <property type="project" value="InterPro"/>
</dbReference>
<dbReference type="Pfam" id="PF01425">
    <property type="entry name" value="Amidase"/>
    <property type="match status" value="1"/>
</dbReference>
<comment type="caution">
    <text evidence="3">The sequence shown here is derived from an EMBL/GenBank/DDBJ whole genome shotgun (WGS) entry which is preliminary data.</text>
</comment>
<evidence type="ECO:0000259" key="2">
    <source>
        <dbReference type="Pfam" id="PF01425"/>
    </source>
</evidence>
<organism evidence="3 4">
    <name type="scientific">Aeromicrobium terrae</name>
    <dbReference type="NCBI Taxonomy" id="2498846"/>
    <lineage>
        <taxon>Bacteria</taxon>
        <taxon>Bacillati</taxon>
        <taxon>Actinomycetota</taxon>
        <taxon>Actinomycetes</taxon>
        <taxon>Propionibacteriales</taxon>
        <taxon>Nocardioidaceae</taxon>
        <taxon>Aeromicrobium</taxon>
    </lineage>
</organism>
<keyword evidence="4" id="KW-1185">Reference proteome</keyword>
<dbReference type="InterPro" id="IPR036928">
    <property type="entry name" value="AS_sf"/>
</dbReference>
<evidence type="ECO:0000313" key="4">
    <source>
        <dbReference type="Proteomes" id="UP000321571"/>
    </source>
</evidence>
<dbReference type="PANTHER" id="PTHR11895:SF7">
    <property type="entry name" value="GLUTAMYL-TRNA(GLN) AMIDOTRANSFERASE SUBUNIT A, MITOCHONDRIAL"/>
    <property type="match status" value="1"/>
</dbReference>
<proteinExistence type="inferred from homology"/>
<dbReference type="Gene3D" id="3.90.1300.10">
    <property type="entry name" value="Amidase signature (AS) domain"/>
    <property type="match status" value="1"/>
</dbReference>
<dbReference type="EMBL" id="VDUX01000002">
    <property type="protein sequence ID" value="TXL62105.1"/>
    <property type="molecule type" value="Genomic_DNA"/>
</dbReference>
<dbReference type="OrthoDB" id="9811471at2"/>
<name>A0A5C8NMF4_9ACTN</name>
<evidence type="ECO:0000256" key="1">
    <source>
        <dbReference type="ARBA" id="ARBA00009199"/>
    </source>
</evidence>
<dbReference type="SUPFAM" id="SSF75304">
    <property type="entry name" value="Amidase signature (AS) enzymes"/>
    <property type="match status" value="1"/>
</dbReference>
<gene>
    <name evidence="3" type="ORF">FHP06_05185</name>
</gene>
<dbReference type="InterPro" id="IPR000120">
    <property type="entry name" value="Amidase"/>
</dbReference>
<dbReference type="AlphaFoldDB" id="A0A5C8NMF4"/>
<dbReference type="InterPro" id="IPR023631">
    <property type="entry name" value="Amidase_dom"/>
</dbReference>
<dbReference type="PANTHER" id="PTHR11895">
    <property type="entry name" value="TRANSAMIDASE"/>
    <property type="match status" value="1"/>
</dbReference>
<sequence length="464" mass="48194">MSRLFGGGDRRSVPVMEADSMSEILAAGPTQQAALLRAKELSSRDLTVATLAAVERENARLNAVVELLADEAFDAAAEADRRRAEGEDGPLLGVPIAIKNDLDVEGHVTARGSRSISTVASADTELVAAIRAAGMVPVATTTLPELAIYGFTESDAFGITRNPHHLDHTPGGSSGGSAALVASGAVSIATASDGAGSIRIPAACCGLVGFKPTHGTMPSSGGWHGLSTQGGLAARVADSALFLDTFGHFDGPLVDAAARDPEPLRIGVSTSASAATRALPLDPAVKQAMDHAAAKLSDAGHDVTDVTIPYGLDAKQLTVRYLAGIRDSTLTVDDPEKLERRTRQVARLARVFGPRAVTRAIRAGERWGSTVHDDLGVDVLLTPVMSGPALPVGHFDGKGGLRLVLAMNSFYPYTAQWNHAGTPAVSMPVGRTPDGLPLAVQLIARRGDDVRLISLAGQLERSLT</sequence>
<accession>A0A5C8NMF4</accession>